<keyword evidence="4 12" id="KW-0336">GPI-anchor</keyword>
<dbReference type="PANTHER" id="PTHR31468:SF14">
    <property type="entry name" value="1,3-BETA-GLUCANOSYLTRANSFERASE GAS4"/>
    <property type="match status" value="1"/>
</dbReference>
<keyword evidence="9" id="KW-0325">Glycoprotein</keyword>
<name>C5DJU0_LACTC</name>
<dbReference type="GO" id="GO:0042124">
    <property type="term" value="F:1,3-beta-glucanosyltransferase activity"/>
    <property type="evidence" value="ECO:0007669"/>
    <property type="project" value="TreeGrafter"/>
</dbReference>
<comment type="subcellular location">
    <subcellularLocation>
        <location evidence="1">Cell envelope</location>
    </subcellularLocation>
    <subcellularLocation>
        <location evidence="12">Cell membrane</location>
        <topology evidence="12">Lipid-anchor</topology>
        <topology evidence="12">GPI-anchor</topology>
    </subcellularLocation>
    <subcellularLocation>
        <location evidence="2">Membrane</location>
        <topology evidence="2">Lipid-anchor</topology>
        <topology evidence="2">GPI-anchor</topology>
    </subcellularLocation>
</comment>
<keyword evidence="8" id="KW-1015">Disulfide bond</keyword>
<keyword evidence="11" id="KW-0961">Cell wall biogenesis/degradation</keyword>
<proteinExistence type="inferred from homology"/>
<keyword evidence="16" id="KW-1185">Reference proteome</keyword>
<evidence type="ECO:0000313" key="16">
    <source>
        <dbReference type="Proteomes" id="UP000002036"/>
    </source>
</evidence>
<evidence type="ECO:0000256" key="4">
    <source>
        <dbReference type="ARBA" id="ARBA00022622"/>
    </source>
</evidence>
<dbReference type="SUPFAM" id="SSF51445">
    <property type="entry name" value="(Trans)glycosidases"/>
    <property type="match status" value="1"/>
</dbReference>
<protein>
    <recommendedName>
        <fullName evidence="12">1,3-beta-glucanosyltransferase</fullName>
        <ecNumber evidence="12">2.4.1.-</ecNumber>
    </recommendedName>
</protein>
<evidence type="ECO:0000256" key="8">
    <source>
        <dbReference type="ARBA" id="ARBA00023157"/>
    </source>
</evidence>
<reference evidence="15 16" key="1">
    <citation type="journal article" date="2009" name="Genome Res.">
        <title>Comparative genomics of protoploid Saccharomycetaceae.</title>
        <authorList>
            <consortium name="The Genolevures Consortium"/>
            <person name="Souciet J.-L."/>
            <person name="Dujon B."/>
            <person name="Gaillardin C."/>
            <person name="Johnston M."/>
            <person name="Baret P.V."/>
            <person name="Cliften P."/>
            <person name="Sherman D.J."/>
            <person name="Weissenbach J."/>
            <person name="Westhof E."/>
            <person name="Wincker P."/>
            <person name="Jubin C."/>
            <person name="Poulain J."/>
            <person name="Barbe V."/>
            <person name="Segurens B."/>
            <person name="Artiguenave F."/>
            <person name="Anthouard V."/>
            <person name="Vacherie B."/>
            <person name="Val M.-E."/>
            <person name="Fulton R.S."/>
            <person name="Minx P."/>
            <person name="Wilson R."/>
            <person name="Durrens P."/>
            <person name="Jean G."/>
            <person name="Marck C."/>
            <person name="Martin T."/>
            <person name="Nikolski M."/>
            <person name="Rolland T."/>
            <person name="Seret M.-L."/>
            <person name="Casaregola S."/>
            <person name="Despons L."/>
            <person name="Fairhead C."/>
            <person name="Fischer G."/>
            <person name="Lafontaine I."/>
            <person name="Leh V."/>
            <person name="Lemaire M."/>
            <person name="de Montigny J."/>
            <person name="Neuveglise C."/>
            <person name="Thierry A."/>
            <person name="Blanc-Lenfle I."/>
            <person name="Bleykasten C."/>
            <person name="Diffels J."/>
            <person name="Fritsch E."/>
            <person name="Frangeul L."/>
            <person name="Goeffon A."/>
            <person name="Jauniaux N."/>
            <person name="Kachouri-Lafond R."/>
            <person name="Payen C."/>
            <person name="Potier S."/>
            <person name="Pribylova L."/>
            <person name="Ozanne C."/>
            <person name="Richard G.-F."/>
            <person name="Sacerdot C."/>
            <person name="Straub M.-L."/>
            <person name="Talla E."/>
        </authorList>
    </citation>
    <scope>NUCLEOTIDE SEQUENCE [LARGE SCALE GENOMIC DNA]</scope>
    <source>
        <strain evidence="16">ATCC 56472 / CBS 6340 / NRRL Y-8284</strain>
    </source>
</reference>
<dbReference type="GO" id="GO:0071970">
    <property type="term" value="P:fungal-type cell wall (1-&gt;3)-beta-D-glucan biosynthetic process"/>
    <property type="evidence" value="ECO:0007669"/>
    <property type="project" value="TreeGrafter"/>
</dbReference>
<dbReference type="FunCoup" id="C5DJU0">
    <property type="interactions" value="45"/>
</dbReference>
<evidence type="ECO:0000256" key="5">
    <source>
        <dbReference type="ARBA" id="ARBA00022679"/>
    </source>
</evidence>
<feature type="signal peptide" evidence="12">
    <location>
        <begin position="1"/>
        <end position="23"/>
    </location>
</feature>
<dbReference type="Proteomes" id="UP000002036">
    <property type="component" value="Chromosome F"/>
</dbReference>
<evidence type="ECO:0000256" key="13">
    <source>
        <dbReference type="SAM" id="MobiDB-lite"/>
    </source>
</evidence>
<dbReference type="eggNOG" id="ENOG502QRZZ">
    <property type="taxonomic scope" value="Eukaryota"/>
</dbReference>
<evidence type="ECO:0000256" key="12">
    <source>
        <dbReference type="RuleBase" id="RU361209"/>
    </source>
</evidence>
<evidence type="ECO:0000256" key="3">
    <source>
        <dbReference type="ARBA" id="ARBA00007528"/>
    </source>
</evidence>
<evidence type="ECO:0000256" key="2">
    <source>
        <dbReference type="ARBA" id="ARBA00004589"/>
    </source>
</evidence>
<evidence type="ECO:0000256" key="11">
    <source>
        <dbReference type="ARBA" id="ARBA00023316"/>
    </source>
</evidence>
<organism evidence="15 16">
    <name type="scientific">Lachancea thermotolerans (strain ATCC 56472 / CBS 6340 / NRRL Y-8284)</name>
    <name type="common">Yeast</name>
    <name type="synonym">Kluyveromyces thermotolerans</name>
    <dbReference type="NCBI Taxonomy" id="559295"/>
    <lineage>
        <taxon>Eukaryota</taxon>
        <taxon>Fungi</taxon>
        <taxon>Dikarya</taxon>
        <taxon>Ascomycota</taxon>
        <taxon>Saccharomycotina</taxon>
        <taxon>Saccharomycetes</taxon>
        <taxon>Saccharomycetales</taxon>
        <taxon>Saccharomycetaceae</taxon>
        <taxon>Lachancea</taxon>
    </lineage>
</organism>
<dbReference type="Gene3D" id="3.20.20.80">
    <property type="entry name" value="Glycosidases"/>
    <property type="match status" value="1"/>
</dbReference>
<dbReference type="InterPro" id="IPR004886">
    <property type="entry name" value="Glucanosyltransferase"/>
</dbReference>
<feature type="transmembrane region" description="Helical" evidence="14">
    <location>
        <begin position="465"/>
        <end position="487"/>
    </location>
</feature>
<evidence type="ECO:0000256" key="7">
    <source>
        <dbReference type="ARBA" id="ARBA00023136"/>
    </source>
</evidence>
<dbReference type="GO" id="GO:0098552">
    <property type="term" value="C:side of membrane"/>
    <property type="evidence" value="ECO:0007669"/>
    <property type="project" value="UniProtKB-KW"/>
</dbReference>
<dbReference type="PANTHER" id="PTHR31468">
    <property type="entry name" value="1,3-BETA-GLUCANOSYLTRANSFERASE GAS1"/>
    <property type="match status" value="1"/>
</dbReference>
<keyword evidence="5 12" id="KW-0808">Transferase</keyword>
<dbReference type="EC" id="2.4.1.-" evidence="12"/>
<keyword evidence="7 12" id="KW-0472">Membrane</keyword>
<gene>
    <name evidence="15" type="ordered locus">KLTH0F19096g</name>
</gene>
<dbReference type="InParanoid" id="C5DJU0"/>
<dbReference type="GO" id="GO:0009277">
    <property type="term" value="C:fungal-type cell wall"/>
    <property type="evidence" value="ECO:0007669"/>
    <property type="project" value="UniProtKB-ARBA"/>
</dbReference>
<keyword evidence="14" id="KW-0812">Transmembrane</keyword>
<sequence>MISLLTTVLLSLLSGLFAGLAEGLVNPIEIHEQHFFDSITGELFFIKGVDYQPGGSSAITSDQDPLSDPKVCARDIALFQQLGINTIRVYSISPDLNHDSCMSMLAAAGIYLILDVNSPMENQHLNRYEPWTTYNHEYLQHVFEIIEEFGHYNNTLGFFAGNEIINDEVSAERSPVYVKAVVNDMKQYIKANAPRKIPVGYSAADDLRYRIPLSKYLECEDEDMPDSSIDFYGVNSYQWCGKQTFQTSGYDQLVKAYLEYTKPVFFSEFGCNQVSPRSFEEVESLHSKDMVNTFSGGLVYEFTQEANKYGLVEIDTNGDAHLLSDFKALQKRYTAIESKEFQTVRENAISLMAMAPQPVCESSYENLDITPTVPKNLAQELIRKRVENKRGKYIKLSQSDMVSTFDVYDENGDQFESELAIKTINQIDSDDVDDKHEFEPEDPSPPKSPSKERERNSAPKPTSNVYLIAAWFASYLFLVACSQATVFNI</sequence>
<accession>C5DJU0</accession>
<dbReference type="RefSeq" id="XP_002555016.1">
    <property type="nucleotide sequence ID" value="XM_002554970.1"/>
</dbReference>
<comment type="function">
    <text evidence="12">Splits internally a 1,3-beta-glucan molecule and transfers the newly generated reducing end (the donor) to the non-reducing end of another 1,3-beta-glucan molecule (the acceptor) forming a 1,3-beta linkage, resulting in the elongation of 1,3-beta-glucan chains in the cell wall.</text>
</comment>
<dbReference type="InterPro" id="IPR017853">
    <property type="entry name" value="GH"/>
</dbReference>
<dbReference type="KEGG" id="lth:KLTH0F19096g"/>
<dbReference type="GO" id="GO:0031505">
    <property type="term" value="P:fungal-type cell wall organization"/>
    <property type="evidence" value="ECO:0007669"/>
    <property type="project" value="TreeGrafter"/>
</dbReference>
<keyword evidence="6 12" id="KW-0732">Signal</keyword>
<dbReference type="Pfam" id="PF03198">
    <property type="entry name" value="Glyco_hydro_72"/>
    <property type="match status" value="1"/>
</dbReference>
<dbReference type="GeneID" id="8293252"/>
<feature type="region of interest" description="Disordered" evidence="13">
    <location>
        <begin position="431"/>
        <end position="460"/>
    </location>
</feature>
<evidence type="ECO:0000256" key="6">
    <source>
        <dbReference type="ARBA" id="ARBA00022729"/>
    </source>
</evidence>
<dbReference type="AlphaFoldDB" id="C5DJU0"/>
<dbReference type="OMA" id="WTQEAND"/>
<keyword evidence="14" id="KW-1133">Transmembrane helix</keyword>
<dbReference type="HOGENOM" id="CLU_021855_1_2_1"/>
<evidence type="ECO:0000256" key="14">
    <source>
        <dbReference type="SAM" id="Phobius"/>
    </source>
</evidence>
<dbReference type="FunFam" id="3.20.20.80:FF:000032">
    <property type="entry name" value="1,3-beta-glucanosyltransferase"/>
    <property type="match status" value="1"/>
</dbReference>
<evidence type="ECO:0000313" key="15">
    <source>
        <dbReference type="EMBL" id="CAR24579.1"/>
    </source>
</evidence>
<evidence type="ECO:0000256" key="1">
    <source>
        <dbReference type="ARBA" id="ARBA00004196"/>
    </source>
</evidence>
<dbReference type="OrthoDB" id="421038at2759"/>
<evidence type="ECO:0000256" key="10">
    <source>
        <dbReference type="ARBA" id="ARBA00023288"/>
    </source>
</evidence>
<feature type="chain" id="PRO_5005125169" description="1,3-beta-glucanosyltransferase" evidence="12">
    <location>
        <begin position="24"/>
        <end position="489"/>
    </location>
</feature>
<dbReference type="GO" id="GO:0005886">
    <property type="term" value="C:plasma membrane"/>
    <property type="evidence" value="ECO:0007669"/>
    <property type="project" value="UniProtKB-SubCell"/>
</dbReference>
<keyword evidence="10 12" id="KW-0449">Lipoprotein</keyword>
<evidence type="ECO:0000256" key="9">
    <source>
        <dbReference type="ARBA" id="ARBA00023180"/>
    </source>
</evidence>
<dbReference type="EMBL" id="CU928170">
    <property type="protein sequence ID" value="CAR24579.1"/>
    <property type="molecule type" value="Genomic_DNA"/>
</dbReference>
<comment type="similarity">
    <text evidence="3 12">Belongs to the glycosyl hydrolase 72 family.</text>
</comment>